<evidence type="ECO:0000256" key="1">
    <source>
        <dbReference type="ARBA" id="ARBA00011073"/>
    </source>
</evidence>
<dbReference type="InterPro" id="IPR000209">
    <property type="entry name" value="Peptidase_S8/S53_dom"/>
</dbReference>
<keyword evidence="6 8" id="KW-0378">Hydrolase</keyword>
<dbReference type="PROSITE" id="PS00018">
    <property type="entry name" value="EF_HAND_1"/>
    <property type="match status" value="1"/>
</dbReference>
<organism evidence="13 14">
    <name type="scientific">Streptomyces poriferorum</name>
    <dbReference type="NCBI Taxonomy" id="2798799"/>
    <lineage>
        <taxon>Bacteria</taxon>
        <taxon>Bacillati</taxon>
        <taxon>Actinomycetota</taxon>
        <taxon>Actinomycetes</taxon>
        <taxon>Kitasatosporales</taxon>
        <taxon>Streptomycetaceae</taxon>
        <taxon>Streptomyces</taxon>
    </lineage>
</organism>
<keyword evidence="3" id="KW-0964">Secreted</keyword>
<keyword evidence="2" id="KW-0134">Cell wall</keyword>
<dbReference type="SUPFAM" id="SSF63446">
    <property type="entry name" value="Type I dockerin domain"/>
    <property type="match status" value="1"/>
</dbReference>
<proteinExistence type="inferred from homology"/>
<evidence type="ECO:0000256" key="10">
    <source>
        <dbReference type="SAM" id="MobiDB-lite"/>
    </source>
</evidence>
<dbReference type="Proteomes" id="UP001235744">
    <property type="component" value="Chromosome"/>
</dbReference>
<evidence type="ECO:0000256" key="5">
    <source>
        <dbReference type="ARBA" id="ARBA00022729"/>
    </source>
</evidence>
<dbReference type="EMBL" id="CP120988">
    <property type="protein sequence ID" value="WLQ60698.1"/>
    <property type="molecule type" value="Genomic_DNA"/>
</dbReference>
<evidence type="ECO:0000256" key="11">
    <source>
        <dbReference type="SAM" id="SignalP"/>
    </source>
</evidence>
<feature type="active site" description="Charge relay system" evidence="8">
    <location>
        <position position="282"/>
    </location>
</feature>
<dbReference type="Gene3D" id="2.60.40.4130">
    <property type="match status" value="1"/>
</dbReference>
<sequence>MTHVPEQRRLSLVMAAAVLAAVAGAAPAAVAAPGPGTTPSAVGVLASLDGQEREALHRMATLDLGGLHVTDKAALKSAEPVDVIVQLRTPPARTARLLAAAEGRSLSETDARTAVTEAQSAFRDVLKDMFPEKQASAEKSGKQSPAPRLHRSYTHSFDGVSLSLPGDRVAELLDHAEVASVWPDSTVKALSDPQATGSGGPEAAGAEDGVARLHAEGITGKGVKVGIIDTGIDYRHPDLKGVYKGGYDFVDDDADPMETTYEDWKASGQAETNAGSTYYTEHGTHVAGIIAGQGADAKARAAHGVAPDASVHAYRVLGPYGSGSTSNIIAAMDKAADDGMDVVNMSLGAAINDPLSPQSIAADNLVLAGVTTVIAAGNSGPNPGTVATPAASALSLTVGAHSEPLTLPAYTLTAGPATAQGRLLAQPYGDALDKLTDGSLDVIDVGTGTAAGYTGKDVTGKAALVRRGGIPLDEKVRRAQDKGAAAVLLVNDNADEGHIPFYIGENPHYVPAFSLTAADGAALMATGAEVSFASAGTFRLGDGALADFSSRGPVYGSAAIKPEVTAPGVSVLSSVPADIVDPAGGDYTYAYARLSGTSMAAPYVAGTAALMLQHDRRLSPDDIKTALMNSATALPGEVSVFEAGAGAVDPYTAVHATAAVEVPETIPHVTVDGTQTEVDAVTGALDLGVLPVGCATNLKRTLRVVNDSGRPVTYDVRTAFSRGSGASADADAAHITLTTSDRIKVGAHGKKSVAAALRVPAGAPAGYYEGTVTLTPRSANGLPALHVPFGMRVAESGFAEVDMTKSVMSTGRGSEEGAVGSGAATFNLRMAGQLRSIDIFLTDADGKDLGYVGGINTVGLTEGVLYGPATVGPWYFPSTGDKATPFDPRGRFIDDGHYKLRIVGTDAAGGTDSELRDVYVDSELPSYQDAYGAWDPAHPTVVEQPADATTFPVTGTLLDAQADDIRDAGLDIGQSDNRLYYSLYSPNAPEGSFPVASDGAVAGQVKTPIGPPVTQLKLWPTDAAGNISGIRQVHIMRKGTPYVVGDASAASARAGDRVTYTLTAHELKNWKTFTSQFRYDDRNVKLVSIEPTAELKAHGPSTIRRTDVSAGSSSYSTLSFDVADSAGLSGDSMPLVKVTYEVTGGTVTANAGLSTGSTSAVDTAGTKTNLNILFYGAVRMLNPTSTFVARPAVQALLTREGAYDNVRDHTADGIEATLTAPDGTSREVALDKAGRISVSGLTPSDKPYRFRVTAPGHFTWTEDIDLGLDGTWGVAGNTGNSAAALVAGDVNGDDVVDVRDAAAVYAARGTADRAADIDHDGTVGAKDLAWVKDNYLSQNSRADHYTDPVKRLRGKSLGDYLDLM</sequence>
<evidence type="ECO:0000256" key="3">
    <source>
        <dbReference type="ARBA" id="ARBA00022525"/>
    </source>
</evidence>
<dbReference type="InterPro" id="IPR010259">
    <property type="entry name" value="S8pro/Inhibitor_I9"/>
</dbReference>
<dbReference type="Pfam" id="PF00404">
    <property type="entry name" value="Dockerin_1"/>
    <property type="match status" value="1"/>
</dbReference>
<dbReference type="Pfam" id="PF00082">
    <property type="entry name" value="Peptidase_S8"/>
    <property type="match status" value="1"/>
</dbReference>
<evidence type="ECO:0000313" key="14">
    <source>
        <dbReference type="Proteomes" id="UP001235744"/>
    </source>
</evidence>
<dbReference type="InterPro" id="IPR023827">
    <property type="entry name" value="Peptidase_S8_Asp-AS"/>
</dbReference>
<name>A0ABY9IZ16_9ACTN</name>
<dbReference type="InterPro" id="IPR023828">
    <property type="entry name" value="Peptidase_S8_Ser-AS"/>
</dbReference>
<dbReference type="Gene3D" id="3.40.50.200">
    <property type="entry name" value="Peptidase S8/S53 domain"/>
    <property type="match status" value="1"/>
</dbReference>
<dbReference type="InterPro" id="IPR003137">
    <property type="entry name" value="PA_domain"/>
</dbReference>
<keyword evidence="7 8" id="KW-0720">Serine protease</keyword>
<dbReference type="PANTHER" id="PTHR43806:SF65">
    <property type="entry name" value="SERINE PROTEASE APRX"/>
    <property type="match status" value="1"/>
</dbReference>
<dbReference type="PROSITE" id="PS00136">
    <property type="entry name" value="SUBTILASE_ASP"/>
    <property type="match status" value="1"/>
</dbReference>
<evidence type="ECO:0000256" key="2">
    <source>
        <dbReference type="ARBA" id="ARBA00022512"/>
    </source>
</evidence>
<dbReference type="Pfam" id="PF02225">
    <property type="entry name" value="PA"/>
    <property type="match status" value="1"/>
</dbReference>
<dbReference type="PROSITE" id="PS00137">
    <property type="entry name" value="SUBTILASE_HIS"/>
    <property type="match status" value="1"/>
</dbReference>
<accession>A0ABY9IZ16</accession>
<dbReference type="InterPro" id="IPR006311">
    <property type="entry name" value="TAT_signal"/>
</dbReference>
<dbReference type="InterPro" id="IPR002105">
    <property type="entry name" value="Dockerin_1_rpt"/>
</dbReference>
<keyword evidence="14" id="KW-1185">Reference proteome</keyword>
<dbReference type="InterPro" id="IPR036439">
    <property type="entry name" value="Dockerin_dom_sf"/>
</dbReference>
<evidence type="ECO:0000256" key="7">
    <source>
        <dbReference type="ARBA" id="ARBA00022825"/>
    </source>
</evidence>
<dbReference type="Gene3D" id="3.50.30.30">
    <property type="match status" value="1"/>
</dbReference>
<dbReference type="SUPFAM" id="SSF52025">
    <property type="entry name" value="PA domain"/>
    <property type="match status" value="1"/>
</dbReference>
<dbReference type="CDD" id="cd02133">
    <property type="entry name" value="PA_C5a_like"/>
    <property type="match status" value="1"/>
</dbReference>
<dbReference type="InterPro" id="IPR046450">
    <property type="entry name" value="PA_dom_sf"/>
</dbReference>
<dbReference type="CDD" id="cd07474">
    <property type="entry name" value="Peptidases_S8_subtilisin_Vpr-like"/>
    <property type="match status" value="1"/>
</dbReference>
<dbReference type="InterPro" id="IPR015500">
    <property type="entry name" value="Peptidase_S8_subtilisin-rel"/>
</dbReference>
<dbReference type="InterPro" id="IPR036852">
    <property type="entry name" value="Peptidase_S8/S53_dom_sf"/>
</dbReference>
<dbReference type="InterPro" id="IPR016134">
    <property type="entry name" value="Dockerin_dom"/>
</dbReference>
<feature type="compositionally biased region" description="Basic and acidic residues" evidence="10">
    <location>
        <begin position="132"/>
        <end position="141"/>
    </location>
</feature>
<feature type="signal peptide" evidence="11">
    <location>
        <begin position="1"/>
        <end position="31"/>
    </location>
</feature>
<dbReference type="InterPro" id="IPR018247">
    <property type="entry name" value="EF_Hand_1_Ca_BS"/>
</dbReference>
<dbReference type="Pfam" id="PF05922">
    <property type="entry name" value="Inhibitor_I9"/>
    <property type="match status" value="1"/>
</dbReference>
<dbReference type="InterPro" id="IPR034213">
    <property type="entry name" value="S8_Vpr-like"/>
</dbReference>
<protein>
    <submittedName>
        <fullName evidence="13">S8 family serine peptidase</fullName>
    </submittedName>
</protein>
<evidence type="ECO:0000259" key="12">
    <source>
        <dbReference type="PROSITE" id="PS51766"/>
    </source>
</evidence>
<gene>
    <name evidence="13" type="ORF">P8A19_37065</name>
</gene>
<evidence type="ECO:0000256" key="8">
    <source>
        <dbReference type="PROSITE-ProRule" id="PRU01240"/>
    </source>
</evidence>
<dbReference type="SUPFAM" id="SSF49384">
    <property type="entry name" value="Carbohydrate-binding domain"/>
    <property type="match status" value="1"/>
</dbReference>
<evidence type="ECO:0000313" key="13">
    <source>
        <dbReference type="EMBL" id="WLQ60698.1"/>
    </source>
</evidence>
<dbReference type="PROSITE" id="PS00138">
    <property type="entry name" value="SUBTILASE_SER"/>
    <property type="match status" value="1"/>
</dbReference>
<dbReference type="PANTHER" id="PTHR43806">
    <property type="entry name" value="PEPTIDASE S8"/>
    <property type="match status" value="1"/>
</dbReference>
<feature type="chain" id="PRO_5046762802" evidence="11">
    <location>
        <begin position="32"/>
        <end position="1364"/>
    </location>
</feature>
<keyword evidence="4 8" id="KW-0645">Protease</keyword>
<feature type="region of interest" description="Disordered" evidence="10">
    <location>
        <begin position="132"/>
        <end position="152"/>
    </location>
</feature>
<evidence type="ECO:0000256" key="9">
    <source>
        <dbReference type="RuleBase" id="RU003355"/>
    </source>
</evidence>
<feature type="active site" description="Charge relay system" evidence="8">
    <location>
        <position position="229"/>
    </location>
</feature>
<feature type="domain" description="Dockerin" evidence="12">
    <location>
        <begin position="1283"/>
        <end position="1344"/>
    </location>
</feature>
<evidence type="ECO:0000256" key="4">
    <source>
        <dbReference type="ARBA" id="ARBA00022670"/>
    </source>
</evidence>
<comment type="similarity">
    <text evidence="1 8 9">Belongs to the peptidase S8 family.</text>
</comment>
<evidence type="ECO:0000256" key="6">
    <source>
        <dbReference type="ARBA" id="ARBA00022801"/>
    </source>
</evidence>
<dbReference type="InterPro" id="IPR008965">
    <property type="entry name" value="CBM2/CBM3_carb-bd_dom_sf"/>
</dbReference>
<keyword evidence="5 11" id="KW-0732">Signal</keyword>
<dbReference type="RefSeq" id="WP_306069091.1">
    <property type="nucleotide sequence ID" value="NZ_CP120988.1"/>
</dbReference>
<dbReference type="PROSITE" id="PS51892">
    <property type="entry name" value="SUBTILASE"/>
    <property type="match status" value="1"/>
</dbReference>
<dbReference type="InterPro" id="IPR050131">
    <property type="entry name" value="Peptidase_S8_subtilisin-like"/>
</dbReference>
<dbReference type="PROSITE" id="PS51766">
    <property type="entry name" value="DOCKERIN"/>
    <property type="match status" value="1"/>
</dbReference>
<dbReference type="SUPFAM" id="SSF52743">
    <property type="entry name" value="Subtilisin-like"/>
    <property type="match status" value="1"/>
</dbReference>
<dbReference type="PROSITE" id="PS51318">
    <property type="entry name" value="TAT"/>
    <property type="match status" value="1"/>
</dbReference>
<dbReference type="InterPro" id="IPR022398">
    <property type="entry name" value="Peptidase_S8_His-AS"/>
</dbReference>
<reference evidence="13 14" key="1">
    <citation type="submission" date="2023-03" db="EMBL/GenBank/DDBJ databases">
        <title>Isolation and description of six Streptomyces strains from soil environments, able to metabolize different microbial glucans.</title>
        <authorList>
            <person name="Widen T."/>
            <person name="Larsbrink J."/>
        </authorList>
    </citation>
    <scope>NUCLEOTIDE SEQUENCE [LARGE SCALE GENOMIC DNA]</scope>
    <source>
        <strain evidence="13 14">Alt2</strain>
    </source>
</reference>
<dbReference type="PRINTS" id="PR00723">
    <property type="entry name" value="SUBTILISIN"/>
</dbReference>
<feature type="active site" description="Charge relay system" evidence="8">
    <location>
        <position position="598"/>
    </location>
</feature>